<dbReference type="PANTHER" id="PTHR43521:SF1">
    <property type="entry name" value="ALPHA-AMINOADIPIC SEMIALDEHYDE DEHYDROGENASE"/>
    <property type="match status" value="1"/>
</dbReference>
<evidence type="ECO:0000313" key="9">
    <source>
        <dbReference type="Proteomes" id="UP000007953"/>
    </source>
</evidence>
<gene>
    <name evidence="8" type="ordered locus">RSPO_c03204</name>
</gene>
<dbReference type="GO" id="GO:0004029">
    <property type="term" value="F:aldehyde dehydrogenase (NAD+) activity"/>
    <property type="evidence" value="ECO:0007669"/>
    <property type="project" value="UniProtKB-EC"/>
</dbReference>
<reference evidence="8 9" key="1">
    <citation type="journal article" date="2011" name="J. Bacteriol.">
        <title>Complete genome sequence of the plant pathogen Ralstonia solanacearum strain Po82.</title>
        <authorList>
            <person name="Xu J."/>
            <person name="Zheng H.J."/>
            <person name="Liu L."/>
            <person name="Pan Z.C."/>
            <person name="Prior P."/>
            <person name="Tang B."/>
            <person name="Xu J.S."/>
            <person name="Zhang H."/>
            <person name="Tian Q."/>
            <person name="Zhang L.Q."/>
            <person name="Feng J."/>
        </authorList>
    </citation>
    <scope>NUCLEOTIDE SEQUENCE [LARGE SCALE GENOMIC DNA]</scope>
    <source>
        <strain evidence="8 9">Po82</strain>
    </source>
</reference>
<dbReference type="EMBL" id="CP002819">
    <property type="protein sequence ID" value="AEG70495.1"/>
    <property type="molecule type" value="Genomic_DNA"/>
</dbReference>
<dbReference type="CDD" id="cd07130">
    <property type="entry name" value="ALDH_F7_AASADH"/>
    <property type="match status" value="1"/>
</dbReference>
<dbReference type="InterPro" id="IPR015590">
    <property type="entry name" value="Aldehyde_DH_dom"/>
</dbReference>
<evidence type="ECO:0000256" key="3">
    <source>
        <dbReference type="ARBA" id="ARBA00023027"/>
    </source>
</evidence>
<evidence type="ECO:0000256" key="5">
    <source>
        <dbReference type="PROSITE-ProRule" id="PRU10007"/>
    </source>
</evidence>
<accession>F6G5R8</accession>
<dbReference type="InterPro" id="IPR016163">
    <property type="entry name" value="Ald_DH_C"/>
</dbReference>
<dbReference type="PATRIC" id="fig|1031711.3.peg.3136"/>
<dbReference type="InterPro" id="IPR029510">
    <property type="entry name" value="Ald_DH_CS_GLU"/>
</dbReference>
<dbReference type="InterPro" id="IPR044638">
    <property type="entry name" value="ALDH7A1-like"/>
</dbReference>
<dbReference type="Gene3D" id="3.40.605.10">
    <property type="entry name" value="Aldehyde Dehydrogenase, Chain A, domain 1"/>
    <property type="match status" value="1"/>
</dbReference>
<dbReference type="PROSITE" id="PS00687">
    <property type="entry name" value="ALDEHYDE_DEHYDR_GLU"/>
    <property type="match status" value="1"/>
</dbReference>
<proteinExistence type="inferred from homology"/>
<feature type="domain" description="Aldehyde dehydrogenase" evidence="7">
    <location>
        <begin position="65"/>
        <end position="521"/>
    </location>
</feature>
<dbReference type="KEGG" id="rsn:RSPO_c03204"/>
<sequence length="544" mass="58058">MRWILIYELINFNPRWAGLRIDHPRRMLDVAFLRPSLPLEPMPLSPEALLQRLHLDTLIGGDGPLAACSPIDGAVLARLPVETAADADRIVAQAHAAFQRWRTVPAPRRGELVRLLGEELRAHKADLGALVTLETGKITQEGLGEVQEMIDICDFAVGLSRQLYGLTIASERPAHRMMETWHPLGPCLVITAFNFPVAVWAWNTALALVCGDPVVWKPSEKTPLTALAVERLFLRACQRFGEAPPHLAQVAIGGRDLGEALARHPGIPLVSATGSTGMGRAVAQAAAPRFARTLLELGGNNAAIVCASADLALAERAIAFAAMGTAGQRCTSLRRLFVQRPVYASLVPRLTALYAHVPVGDPREDGTLVGPLIDRHAYERMQAALARARAEGGTVHGGERITVGTSDGAYYVRPALVEMPAQGGVVCEETFAPILHAMPFDTLDEAIALNNAVPHGLSSSLFTLDMREAERFVSATGSDCGIANVNIGPSGAEIGGAFGGEKDTGGGREAGSDAWKAYMRRATNTVNYGTALPLAQGIRFEVGG</sequence>
<evidence type="ECO:0000256" key="6">
    <source>
        <dbReference type="RuleBase" id="RU003345"/>
    </source>
</evidence>
<dbReference type="eggNOG" id="COG1012">
    <property type="taxonomic scope" value="Bacteria"/>
</dbReference>
<keyword evidence="3" id="KW-0520">NAD</keyword>
<dbReference type="InterPro" id="IPR016162">
    <property type="entry name" value="Ald_DH_N"/>
</dbReference>
<keyword evidence="2 6" id="KW-0560">Oxidoreductase</keyword>
<dbReference type="HOGENOM" id="CLU_005391_1_2_4"/>
<dbReference type="PANTHER" id="PTHR43521">
    <property type="entry name" value="ALPHA-AMINOADIPIC SEMIALDEHYDE DEHYDROGENASE"/>
    <property type="match status" value="1"/>
</dbReference>
<evidence type="ECO:0000256" key="1">
    <source>
        <dbReference type="ARBA" id="ARBA00011881"/>
    </source>
</evidence>
<comment type="similarity">
    <text evidence="6">Belongs to the aldehyde dehydrogenase family.</text>
</comment>
<feature type="active site" evidence="5">
    <location>
        <position position="296"/>
    </location>
</feature>
<organism evidence="8 9">
    <name type="scientific">Ralstonia solanacearum (strain Po82)</name>
    <dbReference type="NCBI Taxonomy" id="1031711"/>
    <lineage>
        <taxon>Bacteria</taxon>
        <taxon>Pseudomonadati</taxon>
        <taxon>Pseudomonadota</taxon>
        <taxon>Betaproteobacteria</taxon>
        <taxon>Burkholderiales</taxon>
        <taxon>Burkholderiaceae</taxon>
        <taxon>Ralstonia</taxon>
        <taxon>Ralstonia solanacearum species complex</taxon>
    </lineage>
</organism>
<name>F6G5R8_RALS8</name>
<comment type="subunit">
    <text evidence="1">Homotetramer.</text>
</comment>
<dbReference type="Pfam" id="PF00171">
    <property type="entry name" value="Aldedh"/>
    <property type="match status" value="1"/>
</dbReference>
<evidence type="ECO:0000256" key="4">
    <source>
        <dbReference type="ARBA" id="ARBA00024226"/>
    </source>
</evidence>
<dbReference type="SUPFAM" id="SSF53720">
    <property type="entry name" value="ALDH-like"/>
    <property type="match status" value="1"/>
</dbReference>
<evidence type="ECO:0000256" key="2">
    <source>
        <dbReference type="ARBA" id="ARBA00023002"/>
    </source>
</evidence>
<dbReference type="AlphaFoldDB" id="F6G5R8"/>
<dbReference type="Gene3D" id="3.40.309.10">
    <property type="entry name" value="Aldehyde Dehydrogenase, Chain A, domain 2"/>
    <property type="match status" value="1"/>
</dbReference>
<dbReference type="InterPro" id="IPR016161">
    <property type="entry name" value="Ald_DH/histidinol_DH"/>
</dbReference>
<protein>
    <recommendedName>
        <fullName evidence="4">aldehyde dehydrogenase (NAD(+))</fullName>
        <ecNumber evidence="4">1.2.1.3</ecNumber>
    </recommendedName>
</protein>
<evidence type="ECO:0000313" key="8">
    <source>
        <dbReference type="EMBL" id="AEG70495.1"/>
    </source>
</evidence>
<dbReference type="EC" id="1.2.1.3" evidence="4"/>
<dbReference type="Proteomes" id="UP000007953">
    <property type="component" value="Chromosome"/>
</dbReference>
<evidence type="ECO:0000259" key="7">
    <source>
        <dbReference type="Pfam" id="PF00171"/>
    </source>
</evidence>